<keyword evidence="4" id="KW-0949">S-adenosyl-L-methionine</keyword>
<organism evidence="6 7">
    <name type="scientific">Actinomadura craniellae</name>
    <dbReference type="NCBI Taxonomy" id="2231787"/>
    <lineage>
        <taxon>Bacteria</taxon>
        <taxon>Bacillati</taxon>
        <taxon>Actinomycetota</taxon>
        <taxon>Actinomycetes</taxon>
        <taxon>Streptosporangiales</taxon>
        <taxon>Thermomonosporaceae</taxon>
        <taxon>Actinomadura</taxon>
    </lineage>
</organism>
<comment type="caution">
    <text evidence="6">The sequence shown here is derived from an EMBL/GenBank/DDBJ whole genome shotgun (WGS) entry which is preliminary data.</text>
</comment>
<gene>
    <name evidence="6" type="ORF">DPM19_28045</name>
</gene>
<proteinExistence type="predicted"/>
<keyword evidence="7" id="KW-1185">Reference proteome</keyword>
<evidence type="ECO:0000313" key="6">
    <source>
        <dbReference type="EMBL" id="RAY11832.1"/>
    </source>
</evidence>
<dbReference type="PANTHER" id="PTHR35863">
    <property type="entry name" value="COBALT-PRECORRIN-5B C(1)-METHYLTRANSFERASE"/>
    <property type="match status" value="1"/>
</dbReference>
<feature type="region of interest" description="Disordered" evidence="5">
    <location>
        <begin position="1"/>
        <end position="33"/>
    </location>
</feature>
<dbReference type="OrthoDB" id="6439987at2"/>
<reference evidence="6 7" key="1">
    <citation type="submission" date="2018-06" db="EMBL/GenBank/DDBJ databases">
        <title>Actinomadura craniellae sp. nov. isolated from marine sponge Craniella sp.</title>
        <authorList>
            <person name="Li L."/>
            <person name="Xu Q.H."/>
            <person name="Lin H.W."/>
            <person name="Lu Y.H."/>
        </authorList>
    </citation>
    <scope>NUCLEOTIDE SEQUENCE [LARGE SCALE GENOMIC DNA]</scope>
    <source>
        <strain evidence="6 7">LHW63021</strain>
    </source>
</reference>
<evidence type="ECO:0000256" key="4">
    <source>
        <dbReference type="ARBA" id="ARBA00022691"/>
    </source>
</evidence>
<dbReference type="EMBL" id="QLYX01000016">
    <property type="protein sequence ID" value="RAY11832.1"/>
    <property type="molecule type" value="Genomic_DNA"/>
</dbReference>
<evidence type="ECO:0000256" key="1">
    <source>
        <dbReference type="ARBA" id="ARBA00022573"/>
    </source>
</evidence>
<name>A0A365GYE4_9ACTN</name>
<keyword evidence="1" id="KW-0169">Cobalamin biosynthesis</keyword>
<dbReference type="AlphaFoldDB" id="A0A365GYE4"/>
<dbReference type="SUPFAM" id="SSF111342">
    <property type="entry name" value="CbiD-like"/>
    <property type="match status" value="1"/>
</dbReference>
<evidence type="ECO:0000256" key="3">
    <source>
        <dbReference type="ARBA" id="ARBA00022679"/>
    </source>
</evidence>
<keyword evidence="2" id="KW-0489">Methyltransferase</keyword>
<evidence type="ECO:0008006" key="8">
    <source>
        <dbReference type="Google" id="ProtNLM"/>
    </source>
</evidence>
<protein>
    <recommendedName>
        <fullName evidence="8">Cobalt-precorrin-5B (C(1))-methyltransferase</fullName>
    </recommendedName>
</protein>
<sequence length="205" mass="20858">MSEEPEQPRTGRTAEPPESRRPGGVEQAVSASAAQGERTLVLYTGGPTGKGARKMLPKLPEVCFVAVGDSTGAALRRAVEHGIPQVIFVGTADDLTGLAAGALVSTEPLGEITAEMGGSPELAAEVGAAGTVRHAYELWEAAGLLGPCGRELCRRAAGVLERFAAGETAADPALAAAPGGPLAVQVVLVDFTGGRMVGMYGRLAR</sequence>
<dbReference type="PANTHER" id="PTHR35863:SF1">
    <property type="entry name" value="COBALT-PRECORRIN-5B C(1)-METHYLTRANSFERASE"/>
    <property type="match status" value="1"/>
</dbReference>
<dbReference type="Proteomes" id="UP000251891">
    <property type="component" value="Unassembled WGS sequence"/>
</dbReference>
<evidence type="ECO:0000256" key="2">
    <source>
        <dbReference type="ARBA" id="ARBA00022603"/>
    </source>
</evidence>
<dbReference type="Pfam" id="PF01888">
    <property type="entry name" value="CbiD"/>
    <property type="match status" value="1"/>
</dbReference>
<dbReference type="GO" id="GO:0032259">
    <property type="term" value="P:methylation"/>
    <property type="evidence" value="ECO:0007669"/>
    <property type="project" value="UniProtKB-KW"/>
</dbReference>
<evidence type="ECO:0000256" key="5">
    <source>
        <dbReference type="SAM" id="MobiDB-lite"/>
    </source>
</evidence>
<dbReference type="InterPro" id="IPR036074">
    <property type="entry name" value="CbiD_sf"/>
</dbReference>
<dbReference type="GO" id="GO:0009236">
    <property type="term" value="P:cobalamin biosynthetic process"/>
    <property type="evidence" value="ECO:0007669"/>
    <property type="project" value="UniProtKB-KW"/>
</dbReference>
<evidence type="ECO:0000313" key="7">
    <source>
        <dbReference type="Proteomes" id="UP000251891"/>
    </source>
</evidence>
<dbReference type="GO" id="GO:0008168">
    <property type="term" value="F:methyltransferase activity"/>
    <property type="evidence" value="ECO:0007669"/>
    <property type="project" value="UniProtKB-KW"/>
</dbReference>
<keyword evidence="3" id="KW-0808">Transferase</keyword>
<dbReference type="InterPro" id="IPR002748">
    <property type="entry name" value="CbiD"/>
</dbReference>
<accession>A0A365GYE4</accession>
<dbReference type="RefSeq" id="WP_111871064.1">
    <property type="nucleotide sequence ID" value="NZ_QLYX01000016.1"/>
</dbReference>